<proteinExistence type="predicted"/>
<evidence type="ECO:0000313" key="2">
    <source>
        <dbReference type="EMBL" id="AWV97324.1"/>
    </source>
</evidence>
<evidence type="ECO:0008006" key="4">
    <source>
        <dbReference type="Google" id="ProtNLM"/>
    </source>
</evidence>
<protein>
    <recommendedName>
        <fullName evidence="4">Outer membrane protein beta-barrel domain-containing protein</fullName>
    </recommendedName>
</protein>
<evidence type="ECO:0000256" key="1">
    <source>
        <dbReference type="SAM" id="SignalP"/>
    </source>
</evidence>
<dbReference type="EMBL" id="CP029480">
    <property type="protein sequence ID" value="AWV97324.1"/>
    <property type="molecule type" value="Genomic_DNA"/>
</dbReference>
<sequence>MRYFLVLVVLICCFKANAQEVDKGSWYVHLVSGSAAGDYKTYLKNYNRKTSKIGFDGGFLFNLQRKSGVNSPVQVGAELGFMPWGTDNVDSQVGGSFSNSHRSIWINGVVRYRPILSASTINPFFDLFVGPEFIKSNITEVLSSGETTNIIKVGNTTKNYGLGAGLGIKRENRNGELRYIDIGLYYQYAEKVRSIRRNSAFILSDGSTDYEETIIKPTTIQVKIGFTGFL</sequence>
<accession>A0A2Z4G826</accession>
<feature type="signal peptide" evidence="1">
    <location>
        <begin position="1"/>
        <end position="18"/>
    </location>
</feature>
<dbReference type="RefSeq" id="WP_111370426.1">
    <property type="nucleotide sequence ID" value="NZ_CP029480.1"/>
</dbReference>
<evidence type="ECO:0000313" key="3">
    <source>
        <dbReference type="Proteomes" id="UP000249873"/>
    </source>
</evidence>
<dbReference type="AlphaFoldDB" id="A0A2Z4G826"/>
<dbReference type="Proteomes" id="UP000249873">
    <property type="component" value="Chromosome"/>
</dbReference>
<dbReference type="KEGG" id="als:DJ013_03715"/>
<reference evidence="2 3" key="1">
    <citation type="submission" date="2018-05" db="EMBL/GenBank/DDBJ databases">
        <title>Complete genome sequence of Arcticibacterium luteifluviistationis SM1504T, a cytophagaceae bacterium isolated from Arctic surface seawater.</title>
        <authorList>
            <person name="Li Y."/>
            <person name="Qin Q.-L."/>
        </authorList>
    </citation>
    <scope>NUCLEOTIDE SEQUENCE [LARGE SCALE GENOMIC DNA]</scope>
    <source>
        <strain evidence="2 3">SM1504</strain>
    </source>
</reference>
<keyword evidence="3" id="KW-1185">Reference proteome</keyword>
<keyword evidence="1" id="KW-0732">Signal</keyword>
<name>A0A2Z4G826_9BACT</name>
<feature type="chain" id="PRO_5016440662" description="Outer membrane protein beta-barrel domain-containing protein" evidence="1">
    <location>
        <begin position="19"/>
        <end position="230"/>
    </location>
</feature>
<organism evidence="2 3">
    <name type="scientific">Arcticibacterium luteifluviistationis</name>
    <dbReference type="NCBI Taxonomy" id="1784714"/>
    <lineage>
        <taxon>Bacteria</taxon>
        <taxon>Pseudomonadati</taxon>
        <taxon>Bacteroidota</taxon>
        <taxon>Cytophagia</taxon>
        <taxon>Cytophagales</taxon>
        <taxon>Leadbetterellaceae</taxon>
        <taxon>Arcticibacterium</taxon>
    </lineage>
</organism>
<gene>
    <name evidence="2" type="ORF">DJ013_03715</name>
</gene>
<dbReference type="OrthoDB" id="942799at2"/>